<gene>
    <name evidence="1" type="ORF">M9H77_36701</name>
</gene>
<sequence length="300" mass="34891">MESPPSSSPRNGESERRFRRILTSKLLAQSITGKSCSICLCRIEERRAAVVIPCNHAYCVECIRKWSNFKRNCPLCNSQFDSWFFRINLSSQTFHKEKLRAAPAKGASVSLSDVHSPRGRRLAEQLRLTRRCREEFGASSSRTRPLPWRRSFSRGQDEHPDVIAKRIIRWRASVYEQQLRAIPISSKNCLLQQITTSNNAKKLVLQRIEPWIKRELHAVLGDPDPPVIVHVATSLFISMHERKHECIPEQLDVAHGFLSPLWRFLHERTEMFWHELRCFAECSYSMETYDGLVEYARLVD</sequence>
<dbReference type="Proteomes" id="UP001060085">
    <property type="component" value="Linkage Group LG08"/>
</dbReference>
<proteinExistence type="predicted"/>
<reference evidence="2" key="1">
    <citation type="journal article" date="2023" name="Nat. Plants">
        <title>Single-cell RNA sequencing provides a high-resolution roadmap for understanding the multicellular compartmentation of specialized metabolism.</title>
        <authorList>
            <person name="Sun S."/>
            <person name="Shen X."/>
            <person name="Li Y."/>
            <person name="Li Y."/>
            <person name="Wang S."/>
            <person name="Li R."/>
            <person name="Zhang H."/>
            <person name="Shen G."/>
            <person name="Guo B."/>
            <person name="Wei J."/>
            <person name="Xu J."/>
            <person name="St-Pierre B."/>
            <person name="Chen S."/>
            <person name="Sun C."/>
        </authorList>
    </citation>
    <scope>NUCLEOTIDE SEQUENCE [LARGE SCALE GENOMIC DNA]</scope>
</reference>
<accession>A0ACB9ZV44</accession>
<keyword evidence="2" id="KW-1185">Reference proteome</keyword>
<comment type="caution">
    <text evidence="1">The sequence shown here is derived from an EMBL/GenBank/DDBJ whole genome shotgun (WGS) entry which is preliminary data.</text>
</comment>
<name>A0ACB9ZV44_CATRO</name>
<protein>
    <submittedName>
        <fullName evidence="1">Uncharacterized protein</fullName>
    </submittedName>
</protein>
<evidence type="ECO:0000313" key="2">
    <source>
        <dbReference type="Proteomes" id="UP001060085"/>
    </source>
</evidence>
<evidence type="ECO:0000313" key="1">
    <source>
        <dbReference type="EMBL" id="KAI5650696.1"/>
    </source>
</evidence>
<dbReference type="EMBL" id="CM044708">
    <property type="protein sequence ID" value="KAI5650696.1"/>
    <property type="molecule type" value="Genomic_DNA"/>
</dbReference>
<organism evidence="1 2">
    <name type="scientific">Catharanthus roseus</name>
    <name type="common">Madagascar periwinkle</name>
    <name type="synonym">Vinca rosea</name>
    <dbReference type="NCBI Taxonomy" id="4058"/>
    <lineage>
        <taxon>Eukaryota</taxon>
        <taxon>Viridiplantae</taxon>
        <taxon>Streptophyta</taxon>
        <taxon>Embryophyta</taxon>
        <taxon>Tracheophyta</taxon>
        <taxon>Spermatophyta</taxon>
        <taxon>Magnoliopsida</taxon>
        <taxon>eudicotyledons</taxon>
        <taxon>Gunneridae</taxon>
        <taxon>Pentapetalae</taxon>
        <taxon>asterids</taxon>
        <taxon>lamiids</taxon>
        <taxon>Gentianales</taxon>
        <taxon>Apocynaceae</taxon>
        <taxon>Rauvolfioideae</taxon>
        <taxon>Vinceae</taxon>
        <taxon>Catharanthinae</taxon>
        <taxon>Catharanthus</taxon>
    </lineage>
</organism>